<protein>
    <submittedName>
        <fullName evidence="3">T9SS type A sorting domain-containing protein</fullName>
    </submittedName>
</protein>
<sequence length="811" mass="85826">MRAPASLRCSVALATLLFALATLLLALTPLAARAWPHGPTNNLHLEGAFFIKERPVAAPDGAGGVYVAWAEQHATWDIYAQRVDASGEVLWTSGGVAVCSAAGDQREPVITALPQGGCVIGWVDRRNTDADVYAQRLSATTGAALWTADGVSVSNIVSLDEVAVQIAYQFDGIYFVWQDGGPGNWDIYGQRLGMNGARLWNATGLPIAVAASEQTAPQMAINDPSLEFQVVWTDARGGAATDLYAQRVLFGGTVGLAVNGVVVCNAAGEQSQPRIALLNGGEFGMVWRDERSGTADLYAQRFGQFGAAVFGLNGIPIITGTNDPSQPRILYDGAGGFFTASLDAEGFGFTGIRFQHIGPTGAILWGAQGTPNNSAFVVGAQIPQLVSDGVGGVIALWQDHRERGNGQIWATHFNSLGNSIWAGDLLVAELPVQNTATMAAVTDARGGAIVPLSQVSLYQVLVKRLDRFGMTGAEPQVTSVRDVANDQGGQVKVSWNASPLDVDPLYESIEEYWLLRDVPTSLIAEAKADAFVRLKPGDPKPADDQRALVEIEAAPGNWEFVAAVPAAHLAAYSKVVATTGDSVAAGNPRTRFMVQARGTAIGTNAWWDSEPDSGYSVDDLAPAMPAPFTGTHAPGVGTFLSWGANLETDLAGYRLYRGSSLGFVPSLANRVASTALTHFEHATAGPVYKLSAVDTHGNESAYNVLVPGGIVDAPGVSTPVEFALASPSPNPSRDAISVRYALPRASSVRLSVVDAQGRRVRLIESSERAAGEWNVRWDGRDESGAASSSGLYWLRLEAGGRVMSQRFVRLR</sequence>
<feature type="chain" id="PRO_5032835079" evidence="1">
    <location>
        <begin position="35"/>
        <end position="811"/>
    </location>
</feature>
<dbReference type="Gene3D" id="2.60.40.10">
    <property type="entry name" value="Immunoglobulins"/>
    <property type="match status" value="1"/>
</dbReference>
<dbReference type="InterPro" id="IPR013783">
    <property type="entry name" value="Ig-like_fold"/>
</dbReference>
<reference evidence="3 4" key="1">
    <citation type="submission" date="2020-04" db="EMBL/GenBank/DDBJ databases">
        <title>Metagenomic profiling of ammonia- and methane-oxidizing microorganisms in a Dutch drinking water treatment plant.</title>
        <authorList>
            <person name="Poghosyan L."/>
            <person name="Leucker S."/>
        </authorList>
    </citation>
    <scope>NUCLEOTIDE SEQUENCE [LARGE SCALE GENOMIC DNA]</scope>
    <source>
        <strain evidence="3">S-RSF-IL-03</strain>
    </source>
</reference>
<feature type="signal peptide" evidence="1">
    <location>
        <begin position="1"/>
        <end position="34"/>
    </location>
</feature>
<organism evidence="3 4">
    <name type="scientific">Eiseniibacteriota bacterium</name>
    <dbReference type="NCBI Taxonomy" id="2212470"/>
    <lineage>
        <taxon>Bacteria</taxon>
        <taxon>Candidatus Eiseniibacteriota</taxon>
    </lineage>
</organism>
<dbReference type="Pfam" id="PF13860">
    <property type="entry name" value="FlgD_ig"/>
    <property type="match status" value="1"/>
</dbReference>
<feature type="domain" description="FlgD/Vpr Ig-like" evidence="2">
    <location>
        <begin position="735"/>
        <end position="798"/>
    </location>
</feature>
<evidence type="ECO:0000313" key="4">
    <source>
        <dbReference type="Proteomes" id="UP000580839"/>
    </source>
</evidence>
<evidence type="ECO:0000313" key="3">
    <source>
        <dbReference type="EMBL" id="NOT34641.1"/>
    </source>
</evidence>
<comment type="caution">
    <text evidence="3">The sequence shown here is derived from an EMBL/GenBank/DDBJ whole genome shotgun (WGS) entry which is preliminary data.</text>
</comment>
<evidence type="ECO:0000259" key="2">
    <source>
        <dbReference type="Pfam" id="PF13860"/>
    </source>
</evidence>
<dbReference type="InterPro" id="IPR026444">
    <property type="entry name" value="Secre_tail"/>
</dbReference>
<gene>
    <name evidence="3" type="ORF">HOP12_10800</name>
</gene>
<keyword evidence="1" id="KW-0732">Signal</keyword>
<dbReference type="EMBL" id="JABFRW010000135">
    <property type="protein sequence ID" value="NOT34641.1"/>
    <property type="molecule type" value="Genomic_DNA"/>
</dbReference>
<dbReference type="InterPro" id="IPR025965">
    <property type="entry name" value="FlgD/Vpr_Ig-like"/>
</dbReference>
<name>A0A849SJM3_UNCEI</name>
<dbReference type="AlphaFoldDB" id="A0A849SJM3"/>
<evidence type="ECO:0000256" key="1">
    <source>
        <dbReference type="SAM" id="SignalP"/>
    </source>
</evidence>
<dbReference type="Proteomes" id="UP000580839">
    <property type="component" value="Unassembled WGS sequence"/>
</dbReference>
<dbReference type="Gene3D" id="2.60.40.4070">
    <property type="match status" value="1"/>
</dbReference>
<accession>A0A849SJM3</accession>
<proteinExistence type="predicted"/>
<dbReference type="NCBIfam" id="TIGR04183">
    <property type="entry name" value="Por_Secre_tail"/>
    <property type="match status" value="1"/>
</dbReference>